<dbReference type="Proteomes" id="UP000821845">
    <property type="component" value="Chromosome 9"/>
</dbReference>
<gene>
    <name evidence="1" type="ORF">HPB50_015561</name>
</gene>
<comment type="caution">
    <text evidence="1">The sequence shown here is derived from an EMBL/GenBank/DDBJ whole genome shotgun (WGS) entry which is preliminary data.</text>
</comment>
<organism evidence="1 2">
    <name type="scientific">Hyalomma asiaticum</name>
    <name type="common">Tick</name>
    <dbReference type="NCBI Taxonomy" id="266040"/>
    <lineage>
        <taxon>Eukaryota</taxon>
        <taxon>Metazoa</taxon>
        <taxon>Ecdysozoa</taxon>
        <taxon>Arthropoda</taxon>
        <taxon>Chelicerata</taxon>
        <taxon>Arachnida</taxon>
        <taxon>Acari</taxon>
        <taxon>Parasitiformes</taxon>
        <taxon>Ixodida</taxon>
        <taxon>Ixodoidea</taxon>
        <taxon>Ixodidae</taxon>
        <taxon>Hyalomminae</taxon>
        <taxon>Hyalomma</taxon>
    </lineage>
</organism>
<name>A0ACB7RL46_HYAAI</name>
<keyword evidence="2" id="KW-1185">Reference proteome</keyword>
<evidence type="ECO:0000313" key="2">
    <source>
        <dbReference type="Proteomes" id="UP000821845"/>
    </source>
</evidence>
<proteinExistence type="predicted"/>
<dbReference type="EMBL" id="CM023489">
    <property type="protein sequence ID" value="KAH6922557.1"/>
    <property type="molecule type" value="Genomic_DNA"/>
</dbReference>
<accession>A0ACB7RL46</accession>
<evidence type="ECO:0000313" key="1">
    <source>
        <dbReference type="EMBL" id="KAH6922557.1"/>
    </source>
</evidence>
<protein>
    <submittedName>
        <fullName evidence="1">Uncharacterized protein</fullName>
    </submittedName>
</protein>
<sequence>MGRPNWLRFFVTQLVVFSWQPFPVRTERQSVGVFQDAGVPLPGPADTLNSDCSSARMAVMTACLHKQSAQNRRRSRIIFGRATRAWIGLMTCYLQPAPYPPPWKSL</sequence>
<reference evidence="1" key="1">
    <citation type="submission" date="2020-05" db="EMBL/GenBank/DDBJ databases">
        <title>Large-scale comparative analyses of tick genomes elucidate their genetic diversity and vector capacities.</title>
        <authorList>
            <person name="Jia N."/>
            <person name="Wang J."/>
            <person name="Shi W."/>
            <person name="Du L."/>
            <person name="Sun Y."/>
            <person name="Zhan W."/>
            <person name="Jiang J."/>
            <person name="Wang Q."/>
            <person name="Zhang B."/>
            <person name="Ji P."/>
            <person name="Sakyi L.B."/>
            <person name="Cui X."/>
            <person name="Yuan T."/>
            <person name="Jiang B."/>
            <person name="Yang W."/>
            <person name="Lam T.T.-Y."/>
            <person name="Chang Q."/>
            <person name="Ding S."/>
            <person name="Wang X."/>
            <person name="Zhu J."/>
            <person name="Ruan X."/>
            <person name="Zhao L."/>
            <person name="Wei J."/>
            <person name="Que T."/>
            <person name="Du C."/>
            <person name="Cheng J."/>
            <person name="Dai P."/>
            <person name="Han X."/>
            <person name="Huang E."/>
            <person name="Gao Y."/>
            <person name="Liu J."/>
            <person name="Shao H."/>
            <person name="Ye R."/>
            <person name="Li L."/>
            <person name="Wei W."/>
            <person name="Wang X."/>
            <person name="Wang C."/>
            <person name="Yang T."/>
            <person name="Huo Q."/>
            <person name="Li W."/>
            <person name="Guo W."/>
            <person name="Chen H."/>
            <person name="Zhou L."/>
            <person name="Ni X."/>
            <person name="Tian J."/>
            <person name="Zhou Y."/>
            <person name="Sheng Y."/>
            <person name="Liu T."/>
            <person name="Pan Y."/>
            <person name="Xia L."/>
            <person name="Li J."/>
            <person name="Zhao F."/>
            <person name="Cao W."/>
        </authorList>
    </citation>
    <scope>NUCLEOTIDE SEQUENCE</scope>
    <source>
        <strain evidence="1">Hyas-2018</strain>
    </source>
</reference>